<organism evidence="1">
    <name type="scientific">Rhizophora mucronata</name>
    <name type="common">Asiatic mangrove</name>
    <dbReference type="NCBI Taxonomy" id="61149"/>
    <lineage>
        <taxon>Eukaryota</taxon>
        <taxon>Viridiplantae</taxon>
        <taxon>Streptophyta</taxon>
        <taxon>Embryophyta</taxon>
        <taxon>Tracheophyta</taxon>
        <taxon>Spermatophyta</taxon>
        <taxon>Magnoliopsida</taxon>
        <taxon>eudicotyledons</taxon>
        <taxon>Gunneridae</taxon>
        <taxon>Pentapetalae</taxon>
        <taxon>rosids</taxon>
        <taxon>fabids</taxon>
        <taxon>Malpighiales</taxon>
        <taxon>Rhizophoraceae</taxon>
        <taxon>Rhizophora</taxon>
    </lineage>
</organism>
<dbReference type="AlphaFoldDB" id="A0A2P2PXD6"/>
<sequence length="19" mass="2248">MLECIFCPLVKNLSLYITF</sequence>
<dbReference type="EMBL" id="GGEC01078920">
    <property type="protein sequence ID" value="MBX59404.1"/>
    <property type="molecule type" value="Transcribed_RNA"/>
</dbReference>
<evidence type="ECO:0000313" key="1">
    <source>
        <dbReference type="EMBL" id="MBX59404.1"/>
    </source>
</evidence>
<reference evidence="1" key="1">
    <citation type="submission" date="2018-02" db="EMBL/GenBank/DDBJ databases">
        <title>Rhizophora mucronata_Transcriptome.</title>
        <authorList>
            <person name="Meera S.P."/>
            <person name="Sreeshan A."/>
            <person name="Augustine A."/>
        </authorList>
    </citation>
    <scope>NUCLEOTIDE SEQUENCE</scope>
    <source>
        <tissue evidence="1">Leaf</tissue>
    </source>
</reference>
<protein>
    <submittedName>
        <fullName evidence="1">Uncharacterized protein</fullName>
    </submittedName>
</protein>
<name>A0A2P2PXD6_RHIMU</name>
<proteinExistence type="predicted"/>
<accession>A0A2P2PXD6</accession>